<keyword evidence="2" id="KW-0436">Ligase</keyword>
<name>A0A5C6BF78_9BACT</name>
<dbReference type="InterPro" id="IPR000873">
    <property type="entry name" value="AMP-dep_synth/lig_dom"/>
</dbReference>
<dbReference type="InterPro" id="IPR042099">
    <property type="entry name" value="ANL_N_sf"/>
</dbReference>
<evidence type="ECO:0000313" key="2">
    <source>
        <dbReference type="EMBL" id="TWU10835.1"/>
    </source>
</evidence>
<organism evidence="2 3">
    <name type="scientific">Allorhodopirellula heiligendammensis</name>
    <dbReference type="NCBI Taxonomy" id="2714739"/>
    <lineage>
        <taxon>Bacteria</taxon>
        <taxon>Pseudomonadati</taxon>
        <taxon>Planctomycetota</taxon>
        <taxon>Planctomycetia</taxon>
        <taxon>Pirellulales</taxon>
        <taxon>Pirellulaceae</taxon>
        <taxon>Allorhodopirellula</taxon>
    </lineage>
</organism>
<dbReference type="Gene3D" id="3.40.50.12780">
    <property type="entry name" value="N-terminal domain of ligase-like"/>
    <property type="match status" value="1"/>
</dbReference>
<feature type="domain" description="AMP-dependent synthetase/ligase" evidence="1">
    <location>
        <begin position="68"/>
        <end position="341"/>
    </location>
</feature>
<sequence length="478" mass="52647">MSQHLLDAFMQNARLRPDAIALRAPNQPAQTWAELTVEVNRTRQQIECLADESVPRGTRHRGAEGIRIVYESRNLPADIVIAIACMASGVIEIPIDARLPTAIRRQISSRSKGIAWETVNKNALPARDDFASALHQLEHCAARVDPHQPSLVLWTSGTTAQPRGVMLSQHNLTTNAKAKLRAVPQCPEDIRLTLLSIAHAYARTCDMGTWLLSGCVWTLDYGTRGLERIDPAYPPTMINCVPVVAREIAARLASNDQRLNQLAVLGCGGAAMDRDLFVSLRQHGIEVIQGYGCTETSPVICSSAIGKTAEGLVGPPVDDCEIRIRDRRLYVRGPNVMLGYLDDPEATAAKIDGNGWLDTGDLVECQPDGQLRILGRADDVIVLENGFKLHPLPIEQEIVRNHPCEYAVVLSVNQQLIIALQIETLDQDEIASTIEPLLPPNTSYRCERLVPPLSLARGELTPKKTPRRRVIATRFVEP</sequence>
<dbReference type="OrthoDB" id="9778383at2"/>
<accession>A0A5C6BF78</accession>
<dbReference type="SUPFAM" id="SSF56801">
    <property type="entry name" value="Acetyl-CoA synthetase-like"/>
    <property type="match status" value="1"/>
</dbReference>
<dbReference type="Pfam" id="PF00501">
    <property type="entry name" value="AMP-binding"/>
    <property type="match status" value="1"/>
</dbReference>
<comment type="caution">
    <text evidence="2">The sequence shown here is derived from an EMBL/GenBank/DDBJ whole genome shotgun (WGS) entry which is preliminary data.</text>
</comment>
<dbReference type="GO" id="GO:0004467">
    <property type="term" value="F:long-chain fatty acid-CoA ligase activity"/>
    <property type="evidence" value="ECO:0007669"/>
    <property type="project" value="UniProtKB-EC"/>
</dbReference>
<evidence type="ECO:0000259" key="1">
    <source>
        <dbReference type="Pfam" id="PF00501"/>
    </source>
</evidence>
<dbReference type="EC" id="6.2.1.3" evidence="2"/>
<proteinExistence type="predicted"/>
<dbReference type="RefSeq" id="WP_146409211.1">
    <property type="nucleotide sequence ID" value="NZ_SJPU01000003.1"/>
</dbReference>
<evidence type="ECO:0000313" key="3">
    <source>
        <dbReference type="Proteomes" id="UP000319908"/>
    </source>
</evidence>
<dbReference type="AlphaFoldDB" id="A0A5C6BF78"/>
<protein>
    <submittedName>
        <fullName evidence="2">Long-chain-fatty-acid--CoA ligase</fullName>
        <ecNumber evidence="2">6.2.1.3</ecNumber>
    </submittedName>
</protein>
<keyword evidence="3" id="KW-1185">Reference proteome</keyword>
<dbReference type="EMBL" id="SJPU01000003">
    <property type="protein sequence ID" value="TWU10835.1"/>
    <property type="molecule type" value="Genomic_DNA"/>
</dbReference>
<dbReference type="Pfam" id="PF23562">
    <property type="entry name" value="AMP-binding_C_3"/>
    <property type="match status" value="1"/>
</dbReference>
<dbReference type="Proteomes" id="UP000319908">
    <property type="component" value="Unassembled WGS sequence"/>
</dbReference>
<reference evidence="2 3" key="1">
    <citation type="journal article" date="2020" name="Antonie Van Leeuwenhoek">
        <title>Rhodopirellula heiligendammensis sp. nov., Rhodopirellula pilleata sp. nov., and Rhodopirellula solitaria sp. nov. isolated from natural or artificial marine surfaces in Northern Germany and California, USA, and emended description of the genus Rhodopirellula.</title>
        <authorList>
            <person name="Kallscheuer N."/>
            <person name="Wiegand S."/>
            <person name="Jogler M."/>
            <person name="Boedeker C."/>
            <person name="Peeters S.H."/>
            <person name="Rast P."/>
            <person name="Heuer A."/>
            <person name="Jetten M.S.M."/>
            <person name="Rohde M."/>
            <person name="Jogler C."/>
        </authorList>
    </citation>
    <scope>NUCLEOTIDE SEQUENCE [LARGE SCALE GENOMIC DNA]</scope>
    <source>
        <strain evidence="2 3">Poly21</strain>
    </source>
</reference>
<dbReference type="PANTHER" id="PTHR24096">
    <property type="entry name" value="LONG-CHAIN-FATTY-ACID--COA LIGASE"/>
    <property type="match status" value="1"/>
</dbReference>
<gene>
    <name evidence="2" type="primary">lcfB_2</name>
    <name evidence="2" type="ORF">Poly21_47410</name>
</gene>